<dbReference type="Proteomes" id="UP000198924">
    <property type="component" value="Unassembled WGS sequence"/>
</dbReference>
<protein>
    <submittedName>
        <fullName evidence="1">Uncharacterized protein</fullName>
    </submittedName>
</protein>
<dbReference type="AlphaFoldDB" id="A0A1I4BEY1"/>
<name>A0A1I4BEY1_9GAMM</name>
<reference evidence="2" key="1">
    <citation type="submission" date="2016-10" db="EMBL/GenBank/DDBJ databases">
        <authorList>
            <person name="Varghese N."/>
            <person name="Submissions S."/>
        </authorList>
    </citation>
    <scope>NUCLEOTIDE SEQUENCE [LARGE SCALE GENOMIC DNA]</scope>
    <source>
        <strain evidence="2">DSM 11578</strain>
    </source>
</reference>
<accession>A0A1I4BEY1</accession>
<keyword evidence="2" id="KW-1185">Reference proteome</keyword>
<evidence type="ECO:0000313" key="1">
    <source>
        <dbReference type="EMBL" id="SFK66561.1"/>
    </source>
</evidence>
<sequence length="48" mass="5574">MTDNSEDKPLCIDDGLFFIRCRLGVRLFWTSKINEFGLNPKPQSSDIR</sequence>
<organism evidence="1 2">
    <name type="scientific">Methylophaga sulfidovorans</name>
    <dbReference type="NCBI Taxonomy" id="45496"/>
    <lineage>
        <taxon>Bacteria</taxon>
        <taxon>Pseudomonadati</taxon>
        <taxon>Pseudomonadota</taxon>
        <taxon>Gammaproteobacteria</taxon>
        <taxon>Thiotrichales</taxon>
        <taxon>Piscirickettsiaceae</taxon>
        <taxon>Methylophaga</taxon>
    </lineage>
</organism>
<proteinExistence type="predicted"/>
<gene>
    <name evidence="1" type="ORF">SAMN04488079_11861</name>
</gene>
<evidence type="ECO:0000313" key="2">
    <source>
        <dbReference type="Proteomes" id="UP000198924"/>
    </source>
</evidence>
<dbReference type="EMBL" id="FOSH01000018">
    <property type="protein sequence ID" value="SFK66561.1"/>
    <property type="molecule type" value="Genomic_DNA"/>
</dbReference>